<accession>A0A645GX09</accession>
<organism evidence="2">
    <name type="scientific">bioreactor metagenome</name>
    <dbReference type="NCBI Taxonomy" id="1076179"/>
    <lineage>
        <taxon>unclassified sequences</taxon>
        <taxon>metagenomes</taxon>
        <taxon>ecological metagenomes</taxon>
    </lineage>
</organism>
<evidence type="ECO:0000256" key="1">
    <source>
        <dbReference type="SAM" id="Phobius"/>
    </source>
</evidence>
<dbReference type="AlphaFoldDB" id="A0A645GX09"/>
<keyword evidence="1" id="KW-0472">Membrane</keyword>
<feature type="transmembrane region" description="Helical" evidence="1">
    <location>
        <begin position="6"/>
        <end position="28"/>
    </location>
</feature>
<protein>
    <submittedName>
        <fullName evidence="2">Uncharacterized protein</fullName>
    </submittedName>
</protein>
<proteinExistence type="predicted"/>
<gene>
    <name evidence="2" type="ORF">SDC9_178721</name>
</gene>
<sequence length="33" mass="3561">MSIGTWIMLIFYGVVLGGGSIALIAHSLRNKEI</sequence>
<comment type="caution">
    <text evidence="2">The sequence shown here is derived from an EMBL/GenBank/DDBJ whole genome shotgun (WGS) entry which is preliminary data.</text>
</comment>
<reference evidence="2" key="1">
    <citation type="submission" date="2019-08" db="EMBL/GenBank/DDBJ databases">
        <authorList>
            <person name="Kucharzyk K."/>
            <person name="Murdoch R.W."/>
            <person name="Higgins S."/>
            <person name="Loffler F."/>
        </authorList>
    </citation>
    <scope>NUCLEOTIDE SEQUENCE</scope>
</reference>
<dbReference type="EMBL" id="VSSQ01082717">
    <property type="protein sequence ID" value="MPN31247.1"/>
    <property type="molecule type" value="Genomic_DNA"/>
</dbReference>
<keyword evidence="1" id="KW-0812">Transmembrane</keyword>
<keyword evidence="1" id="KW-1133">Transmembrane helix</keyword>
<evidence type="ECO:0000313" key="2">
    <source>
        <dbReference type="EMBL" id="MPN31247.1"/>
    </source>
</evidence>
<name>A0A645GX09_9ZZZZ</name>